<reference evidence="2" key="1">
    <citation type="submission" date="2021-01" db="EMBL/GenBank/DDBJ databases">
        <authorList>
            <person name="Eckstrom K.M.E."/>
        </authorList>
    </citation>
    <scope>NUCLEOTIDE SEQUENCE</scope>
    <source>
        <strain evidence="2">UVCC 0001</strain>
    </source>
</reference>
<evidence type="ECO:0000313" key="2">
    <source>
        <dbReference type="EMBL" id="KAK2079235.1"/>
    </source>
</evidence>
<accession>A0AAD9IMB0</accession>
<dbReference type="AlphaFoldDB" id="A0AAD9IMB0"/>
<gene>
    <name evidence="2" type="ORF">QBZ16_002926</name>
</gene>
<feature type="domain" description="Ysc84 actin-binding" evidence="1">
    <location>
        <begin position="68"/>
        <end position="186"/>
    </location>
</feature>
<dbReference type="InterPro" id="IPR007461">
    <property type="entry name" value="Ysc84_actin-binding"/>
</dbReference>
<organism evidence="2 3">
    <name type="scientific">Prototheca wickerhamii</name>
    <dbReference type="NCBI Taxonomy" id="3111"/>
    <lineage>
        <taxon>Eukaryota</taxon>
        <taxon>Viridiplantae</taxon>
        <taxon>Chlorophyta</taxon>
        <taxon>core chlorophytes</taxon>
        <taxon>Trebouxiophyceae</taxon>
        <taxon>Chlorellales</taxon>
        <taxon>Chlorellaceae</taxon>
        <taxon>Prototheca</taxon>
    </lineage>
</organism>
<dbReference type="EMBL" id="JASFZW010000003">
    <property type="protein sequence ID" value="KAK2079235.1"/>
    <property type="molecule type" value="Genomic_DNA"/>
</dbReference>
<evidence type="ECO:0000259" key="1">
    <source>
        <dbReference type="Pfam" id="PF04366"/>
    </source>
</evidence>
<proteinExistence type="predicted"/>
<evidence type="ECO:0000313" key="3">
    <source>
        <dbReference type="Proteomes" id="UP001255856"/>
    </source>
</evidence>
<sequence length="230" mass="24397">MSKEDRHAAFQAACGEALRILRRVADRGEDENELPPLEDTRSPLKPFWVEQSDSLLIYNAPLFVTVSGGGGGLTFGHTTTSSFTVCMTPALRTQLEGKGKAPFGGLDASLIVGPRLIESAEFGTASYATVGARVEGGLLFNLSYTAGTIALDKSKNARLYGAEVSAADVLEGRVPEPAELQPLYGDLAGIVHSVERPSAPSLVRSSLDRATLGEDPDRHGVVLDDGTVYH</sequence>
<dbReference type="Proteomes" id="UP001255856">
    <property type="component" value="Unassembled WGS sequence"/>
</dbReference>
<protein>
    <recommendedName>
        <fullName evidence="1">Ysc84 actin-binding domain-containing protein</fullName>
    </recommendedName>
</protein>
<comment type="caution">
    <text evidence="2">The sequence shown here is derived from an EMBL/GenBank/DDBJ whole genome shotgun (WGS) entry which is preliminary data.</text>
</comment>
<keyword evidence="3" id="KW-1185">Reference proteome</keyword>
<dbReference type="Pfam" id="PF04366">
    <property type="entry name" value="Ysc84"/>
    <property type="match status" value="1"/>
</dbReference>
<name>A0AAD9IMB0_PROWI</name>